<comment type="caution">
    <text evidence="1">The sequence shown here is derived from an EMBL/GenBank/DDBJ whole genome shotgun (WGS) entry which is preliminary data.</text>
</comment>
<gene>
    <name evidence="1" type="ORF">H8S53_04360</name>
</gene>
<evidence type="ECO:0000313" key="1">
    <source>
        <dbReference type="EMBL" id="MBC5590490.1"/>
    </source>
</evidence>
<keyword evidence="2" id="KW-1185">Reference proteome</keyword>
<accession>A0ABR7BYQ6</accession>
<evidence type="ECO:0000313" key="2">
    <source>
        <dbReference type="Proteomes" id="UP000600230"/>
    </source>
</evidence>
<dbReference type="EMBL" id="JACOOG010000001">
    <property type="protein sequence ID" value="MBC5590490.1"/>
    <property type="molecule type" value="Genomic_DNA"/>
</dbReference>
<dbReference type="RefSeq" id="WP_138346295.1">
    <property type="nucleotide sequence ID" value="NZ_JACOOG010000001.1"/>
</dbReference>
<organism evidence="1 2">
    <name type="scientific">Bacteroides parvus</name>
    <dbReference type="NCBI Taxonomy" id="2763025"/>
    <lineage>
        <taxon>Bacteria</taxon>
        <taxon>Pseudomonadati</taxon>
        <taxon>Bacteroidota</taxon>
        <taxon>Bacteroidia</taxon>
        <taxon>Bacteroidales</taxon>
        <taxon>Bacteroidaceae</taxon>
        <taxon>Bacteroides</taxon>
    </lineage>
</organism>
<protein>
    <submittedName>
        <fullName evidence="1">Uncharacterized protein</fullName>
    </submittedName>
</protein>
<proteinExistence type="predicted"/>
<dbReference type="Proteomes" id="UP000600230">
    <property type="component" value="Unassembled WGS sequence"/>
</dbReference>
<sequence>MTGIDRIQQSKRYLLMQFEDAENEYFTLYDKETDDMRTTKSLYNSLLGRLPLQQEGEHFTIQHDHIVQCHDAYFFQLWNTNGHLESGDTRFYTEELRKRFVELARTEVHG</sequence>
<name>A0ABR7BYQ6_9BACE</name>
<reference evidence="1 2" key="1">
    <citation type="submission" date="2020-08" db="EMBL/GenBank/DDBJ databases">
        <title>Genome public.</title>
        <authorList>
            <person name="Liu C."/>
            <person name="Sun Q."/>
        </authorList>
    </citation>
    <scope>NUCLEOTIDE SEQUENCE [LARGE SCALE GENOMIC DNA]</scope>
    <source>
        <strain evidence="1 2">NSJ-21</strain>
    </source>
</reference>